<reference evidence="2 3" key="1">
    <citation type="journal article" date="2015" name="BMC Genomics">
        <title>Gene expression during zombie ant biting behavior reflects the complexity underlying fungal parasitic behavioral manipulation.</title>
        <authorList>
            <person name="de Bekker C."/>
            <person name="Ohm R.A."/>
            <person name="Loreto R.G."/>
            <person name="Sebastian A."/>
            <person name="Albert I."/>
            <person name="Merrow M."/>
            <person name="Brachmann A."/>
            <person name="Hughes D.P."/>
        </authorList>
    </citation>
    <scope>NUCLEOTIDE SEQUENCE [LARGE SCALE GENOMIC DNA]</scope>
    <source>
        <strain evidence="2 3">SC16a</strain>
    </source>
</reference>
<protein>
    <recommendedName>
        <fullName evidence="1">F-box domain-containing protein</fullName>
    </recommendedName>
</protein>
<sequence>MAYPKQIASKASIDNFLGCLSSSDLIYVRDQTRKIILDRFASFVDLPSELIGIILPYLHLEDILNCRLVSRGWWAIFTDDDIASRLCSRFFPGLQRAHHGPAECLFLDANRRFIRRRIHRSKYRVFIDWDSSWSTDMFRNPVLSSSHSIPPVDTASLAVLYNDGKLAWQPCSTVVIVDDLVTLQRLHCPLGNLIVREQQMRLVAVTKNLLILGVSRGSTDTYPVFNAVRVWHMSEKRWEALCLPGDCNHCYAADDRVAFLTWQRQVIVWSWGSKAAALELENFEDNSGFLRLSNCRLVAGTGWQPIVPVSSLMQNMPGIIWHPQHRDIMYVVRNFHHRMTENFDAPPSPKTLNTASVLVIKYRHGREVRKIFKRVDGHGTDCRWVWPVPCGRATDSYGGRFVGALVGTRETAFAVTILFNVLTETFFRRRYVGPCVHYFHPAEFPKTPSGRQYLFSGLAWDDHLVTGTGTVHSHGEGPMATWYEADSKSANCASKVDIDECQDIVESSFPGPFPEYGVMGDGKFLLFVSPFGVNIWGFRRRPPL</sequence>
<dbReference type="STRING" id="268505.A0A2A9P8N4"/>
<accession>A0A2A9P8N4</accession>
<keyword evidence="3" id="KW-1185">Reference proteome</keyword>
<dbReference type="Pfam" id="PF12937">
    <property type="entry name" value="F-box-like"/>
    <property type="match status" value="1"/>
</dbReference>
<feature type="domain" description="F-box" evidence="1">
    <location>
        <begin position="40"/>
        <end position="86"/>
    </location>
</feature>
<evidence type="ECO:0000313" key="3">
    <source>
        <dbReference type="Proteomes" id="UP000037136"/>
    </source>
</evidence>
<dbReference type="Proteomes" id="UP000037136">
    <property type="component" value="Unassembled WGS sequence"/>
</dbReference>
<dbReference type="InterPro" id="IPR001810">
    <property type="entry name" value="F-box_dom"/>
</dbReference>
<evidence type="ECO:0000313" key="2">
    <source>
        <dbReference type="EMBL" id="PFH57220.1"/>
    </source>
</evidence>
<reference evidence="2 3" key="2">
    <citation type="journal article" date="2017" name="Sci. Rep.">
        <title>Ant-infecting Ophiocordyceps genomes reveal a high diversity of potential behavioral manipulation genes and a possible major role for enterotoxins.</title>
        <authorList>
            <person name="de Bekker C."/>
            <person name="Ohm R.A."/>
            <person name="Evans H.C."/>
            <person name="Brachmann A."/>
            <person name="Hughes D.P."/>
        </authorList>
    </citation>
    <scope>NUCLEOTIDE SEQUENCE [LARGE SCALE GENOMIC DNA]</scope>
    <source>
        <strain evidence="2 3">SC16a</strain>
    </source>
</reference>
<dbReference type="EMBL" id="LAZP02000439">
    <property type="protein sequence ID" value="PFH57220.1"/>
    <property type="molecule type" value="Genomic_DNA"/>
</dbReference>
<evidence type="ECO:0000259" key="1">
    <source>
        <dbReference type="PROSITE" id="PS50181"/>
    </source>
</evidence>
<dbReference type="OrthoDB" id="1918685at2759"/>
<dbReference type="CDD" id="cd09917">
    <property type="entry name" value="F-box_SF"/>
    <property type="match status" value="1"/>
</dbReference>
<dbReference type="PROSITE" id="PS50181">
    <property type="entry name" value="FBOX"/>
    <property type="match status" value="1"/>
</dbReference>
<dbReference type="SUPFAM" id="SSF81383">
    <property type="entry name" value="F-box domain"/>
    <property type="match status" value="1"/>
</dbReference>
<comment type="caution">
    <text evidence="2">The sequence shown here is derived from an EMBL/GenBank/DDBJ whole genome shotgun (WGS) entry which is preliminary data.</text>
</comment>
<gene>
    <name evidence="2" type="ORF">XA68_15354</name>
</gene>
<dbReference type="InterPro" id="IPR036047">
    <property type="entry name" value="F-box-like_dom_sf"/>
</dbReference>
<proteinExistence type="predicted"/>
<dbReference type="Gene3D" id="1.20.1280.50">
    <property type="match status" value="1"/>
</dbReference>
<name>A0A2A9P8N4_OPHUN</name>
<organism evidence="2 3">
    <name type="scientific">Ophiocordyceps unilateralis</name>
    <name type="common">Zombie-ant fungus</name>
    <name type="synonym">Torrubia unilateralis</name>
    <dbReference type="NCBI Taxonomy" id="268505"/>
    <lineage>
        <taxon>Eukaryota</taxon>
        <taxon>Fungi</taxon>
        <taxon>Dikarya</taxon>
        <taxon>Ascomycota</taxon>
        <taxon>Pezizomycotina</taxon>
        <taxon>Sordariomycetes</taxon>
        <taxon>Hypocreomycetidae</taxon>
        <taxon>Hypocreales</taxon>
        <taxon>Ophiocordycipitaceae</taxon>
        <taxon>Ophiocordyceps</taxon>
    </lineage>
</organism>
<dbReference type="AlphaFoldDB" id="A0A2A9P8N4"/>